<dbReference type="EMBL" id="SDMP01000003">
    <property type="protein sequence ID" value="RYR65543.1"/>
    <property type="molecule type" value="Genomic_DNA"/>
</dbReference>
<protein>
    <submittedName>
        <fullName evidence="1">Uncharacterized protein</fullName>
    </submittedName>
</protein>
<evidence type="ECO:0000313" key="1">
    <source>
        <dbReference type="EMBL" id="RYR65543.1"/>
    </source>
</evidence>
<proteinExistence type="predicted"/>
<gene>
    <name evidence="1" type="ORF">Ahy_A03g011477</name>
</gene>
<comment type="caution">
    <text evidence="1">The sequence shown here is derived from an EMBL/GenBank/DDBJ whole genome shotgun (WGS) entry which is preliminary data.</text>
</comment>
<dbReference type="AlphaFoldDB" id="A0A445DQU6"/>
<name>A0A445DQU6_ARAHY</name>
<sequence length="134" mass="15156">MTWIRWTLTWWVGRFIDDIVKFSALLNGSNHFSMITYLAICMRPRRFLRSNSTIVTRRMGLLTATSLGPTRPGQSCLSPIEQRGPTVVTTVCCNDITDFNRDSRSVGVKWCHANSCKSTVKPDVLLIGRCPPFC</sequence>
<keyword evidence="2" id="KW-1185">Reference proteome</keyword>
<organism evidence="1 2">
    <name type="scientific">Arachis hypogaea</name>
    <name type="common">Peanut</name>
    <dbReference type="NCBI Taxonomy" id="3818"/>
    <lineage>
        <taxon>Eukaryota</taxon>
        <taxon>Viridiplantae</taxon>
        <taxon>Streptophyta</taxon>
        <taxon>Embryophyta</taxon>
        <taxon>Tracheophyta</taxon>
        <taxon>Spermatophyta</taxon>
        <taxon>Magnoliopsida</taxon>
        <taxon>eudicotyledons</taxon>
        <taxon>Gunneridae</taxon>
        <taxon>Pentapetalae</taxon>
        <taxon>rosids</taxon>
        <taxon>fabids</taxon>
        <taxon>Fabales</taxon>
        <taxon>Fabaceae</taxon>
        <taxon>Papilionoideae</taxon>
        <taxon>50 kb inversion clade</taxon>
        <taxon>dalbergioids sensu lato</taxon>
        <taxon>Dalbergieae</taxon>
        <taxon>Pterocarpus clade</taxon>
        <taxon>Arachis</taxon>
    </lineage>
</organism>
<reference evidence="1 2" key="1">
    <citation type="submission" date="2019-01" db="EMBL/GenBank/DDBJ databases">
        <title>Sequencing of cultivated peanut Arachis hypogaea provides insights into genome evolution and oil improvement.</title>
        <authorList>
            <person name="Chen X."/>
        </authorList>
    </citation>
    <scope>NUCLEOTIDE SEQUENCE [LARGE SCALE GENOMIC DNA]</scope>
    <source>
        <strain evidence="2">cv. Fuhuasheng</strain>
        <tissue evidence="1">Leaves</tissue>
    </source>
</reference>
<evidence type="ECO:0000313" key="2">
    <source>
        <dbReference type="Proteomes" id="UP000289738"/>
    </source>
</evidence>
<accession>A0A445DQU6</accession>
<dbReference type="Proteomes" id="UP000289738">
    <property type="component" value="Chromosome A03"/>
</dbReference>